<feature type="chain" id="PRO_5003156201" evidence="3">
    <location>
        <begin position="24"/>
        <end position="165"/>
    </location>
</feature>
<feature type="domain" description="PA" evidence="4">
    <location>
        <begin position="67"/>
        <end position="151"/>
    </location>
</feature>
<dbReference type="PANTHER" id="PTHR22702">
    <property type="entry name" value="PROTEASE-ASSOCIATED DOMAIN-CONTAINING PROTEIN"/>
    <property type="match status" value="1"/>
</dbReference>
<dbReference type="RefSeq" id="XP_005848453.1">
    <property type="nucleotide sequence ID" value="XM_005848391.1"/>
</dbReference>
<evidence type="ECO:0000313" key="6">
    <source>
        <dbReference type="Proteomes" id="UP000008141"/>
    </source>
</evidence>
<name>E1ZD38_CHLVA</name>
<dbReference type="KEGG" id="cvr:CHLNCDRAFT_144831"/>
<organism evidence="6">
    <name type="scientific">Chlorella variabilis</name>
    <name type="common">Green alga</name>
    <dbReference type="NCBI Taxonomy" id="554065"/>
    <lineage>
        <taxon>Eukaryota</taxon>
        <taxon>Viridiplantae</taxon>
        <taxon>Chlorophyta</taxon>
        <taxon>core chlorophytes</taxon>
        <taxon>Trebouxiophyceae</taxon>
        <taxon>Chlorellales</taxon>
        <taxon>Chlorellaceae</taxon>
        <taxon>Chlorella clade</taxon>
        <taxon>Chlorella</taxon>
    </lineage>
</organism>
<dbReference type="Pfam" id="PF02225">
    <property type="entry name" value="PA"/>
    <property type="match status" value="1"/>
</dbReference>
<keyword evidence="6" id="KW-1185">Reference proteome</keyword>
<dbReference type="EMBL" id="GL433842">
    <property type="protein sequence ID" value="EFN56351.1"/>
    <property type="molecule type" value="Genomic_DNA"/>
</dbReference>
<evidence type="ECO:0000256" key="3">
    <source>
        <dbReference type="SAM" id="SignalP"/>
    </source>
</evidence>
<dbReference type="GeneID" id="17355739"/>
<sequence>MAVVVPRALLALLLLSVSGLVAAQRDCYGAVVEVTVLSDDDSTPLDAFYGYPGPFGMALNDTATEQYPVAVADPVNACGKVAQAPTPGAAAVVARGNCSFADKAWALQRAGYGAMLLFNNEEECVLMSANRTEAQGLTLAVASLTQETGALLQQLLAEHAAGGSA</sequence>
<feature type="signal peptide" evidence="3">
    <location>
        <begin position="1"/>
        <end position="23"/>
    </location>
</feature>
<dbReference type="AlphaFoldDB" id="E1ZD38"/>
<dbReference type="Proteomes" id="UP000008141">
    <property type="component" value="Unassembled WGS sequence"/>
</dbReference>
<keyword evidence="2" id="KW-0325">Glycoprotein</keyword>
<accession>E1ZD38</accession>
<dbReference type="SUPFAM" id="SSF52025">
    <property type="entry name" value="PA domain"/>
    <property type="match status" value="1"/>
</dbReference>
<evidence type="ECO:0000313" key="5">
    <source>
        <dbReference type="EMBL" id="EFN56351.1"/>
    </source>
</evidence>
<proteinExistence type="predicted"/>
<evidence type="ECO:0000256" key="1">
    <source>
        <dbReference type="ARBA" id="ARBA00022729"/>
    </source>
</evidence>
<gene>
    <name evidence="5" type="ORF">CHLNCDRAFT_144831</name>
</gene>
<dbReference type="OrthoDB" id="8062037at2759"/>
<dbReference type="PANTHER" id="PTHR22702:SF1">
    <property type="entry name" value="PROTEASE-ASSOCIATED DOMAIN-CONTAINING PROTEIN 1"/>
    <property type="match status" value="1"/>
</dbReference>
<reference evidence="5 6" key="1">
    <citation type="journal article" date="2010" name="Plant Cell">
        <title>The Chlorella variabilis NC64A genome reveals adaptation to photosymbiosis, coevolution with viruses, and cryptic sex.</title>
        <authorList>
            <person name="Blanc G."/>
            <person name="Duncan G."/>
            <person name="Agarkova I."/>
            <person name="Borodovsky M."/>
            <person name="Gurnon J."/>
            <person name="Kuo A."/>
            <person name="Lindquist E."/>
            <person name="Lucas S."/>
            <person name="Pangilinan J."/>
            <person name="Polle J."/>
            <person name="Salamov A."/>
            <person name="Terry A."/>
            <person name="Yamada T."/>
            <person name="Dunigan D.D."/>
            <person name="Grigoriev I.V."/>
            <person name="Claverie J.M."/>
            <person name="Van Etten J.L."/>
        </authorList>
    </citation>
    <scope>NUCLEOTIDE SEQUENCE [LARGE SCALE GENOMIC DNA]</scope>
    <source>
        <strain evidence="5 6">NC64A</strain>
    </source>
</reference>
<evidence type="ECO:0000259" key="4">
    <source>
        <dbReference type="Pfam" id="PF02225"/>
    </source>
</evidence>
<protein>
    <submittedName>
        <fullName evidence="5">Expressed protein</fullName>
    </submittedName>
</protein>
<dbReference type="InParanoid" id="E1ZD38"/>
<dbReference type="InterPro" id="IPR003137">
    <property type="entry name" value="PA_domain"/>
</dbReference>
<dbReference type="Gene3D" id="3.50.30.30">
    <property type="match status" value="1"/>
</dbReference>
<keyword evidence="1 3" id="KW-0732">Signal</keyword>
<dbReference type="InterPro" id="IPR046450">
    <property type="entry name" value="PA_dom_sf"/>
</dbReference>
<evidence type="ECO:0000256" key="2">
    <source>
        <dbReference type="ARBA" id="ARBA00023180"/>
    </source>
</evidence>